<keyword evidence="2" id="KW-1185">Reference proteome</keyword>
<protein>
    <submittedName>
        <fullName evidence="1">Uncharacterized protein</fullName>
    </submittedName>
</protein>
<dbReference type="Proteomes" id="UP001303760">
    <property type="component" value="Unassembled WGS sequence"/>
</dbReference>
<gene>
    <name evidence="1" type="ORF">C8A03DRAFT_37254</name>
</gene>
<reference evidence="1" key="1">
    <citation type="journal article" date="2023" name="Mol. Phylogenet. Evol.">
        <title>Genome-scale phylogeny and comparative genomics of the fungal order Sordariales.</title>
        <authorList>
            <person name="Hensen N."/>
            <person name="Bonometti L."/>
            <person name="Westerberg I."/>
            <person name="Brannstrom I.O."/>
            <person name="Guillou S."/>
            <person name="Cros-Aarteil S."/>
            <person name="Calhoun S."/>
            <person name="Haridas S."/>
            <person name="Kuo A."/>
            <person name="Mondo S."/>
            <person name="Pangilinan J."/>
            <person name="Riley R."/>
            <person name="LaButti K."/>
            <person name="Andreopoulos B."/>
            <person name="Lipzen A."/>
            <person name="Chen C."/>
            <person name="Yan M."/>
            <person name="Daum C."/>
            <person name="Ng V."/>
            <person name="Clum A."/>
            <person name="Steindorff A."/>
            <person name="Ohm R.A."/>
            <person name="Martin F."/>
            <person name="Silar P."/>
            <person name="Natvig D.O."/>
            <person name="Lalanne C."/>
            <person name="Gautier V."/>
            <person name="Ament-Velasquez S.L."/>
            <person name="Kruys A."/>
            <person name="Hutchinson M.I."/>
            <person name="Powell A.J."/>
            <person name="Barry K."/>
            <person name="Miller A.N."/>
            <person name="Grigoriev I.V."/>
            <person name="Debuchy R."/>
            <person name="Gladieux P."/>
            <person name="Hiltunen Thoren M."/>
            <person name="Johannesson H."/>
        </authorList>
    </citation>
    <scope>NUCLEOTIDE SEQUENCE</scope>
    <source>
        <strain evidence="1">CBS 532.94</strain>
    </source>
</reference>
<organism evidence="1 2">
    <name type="scientific">Achaetomium macrosporum</name>
    <dbReference type="NCBI Taxonomy" id="79813"/>
    <lineage>
        <taxon>Eukaryota</taxon>
        <taxon>Fungi</taxon>
        <taxon>Dikarya</taxon>
        <taxon>Ascomycota</taxon>
        <taxon>Pezizomycotina</taxon>
        <taxon>Sordariomycetes</taxon>
        <taxon>Sordariomycetidae</taxon>
        <taxon>Sordariales</taxon>
        <taxon>Chaetomiaceae</taxon>
        <taxon>Achaetomium</taxon>
    </lineage>
</organism>
<sequence length="128" mass="14222">MLTLEATRPEDKIHGLYNICKGFGFELPAPNYHKPVAAVYTEAAQGIIRYDQGLELLSSVTESSGWEWGLPSWVPSFSGCPRKWSPSNPPHVAIAGKGSPAVSGRTGWKHEFMLDRQALRVRGRRLDM</sequence>
<evidence type="ECO:0000313" key="1">
    <source>
        <dbReference type="EMBL" id="KAK4234915.1"/>
    </source>
</evidence>
<dbReference type="AlphaFoldDB" id="A0AAN7C467"/>
<feature type="non-terminal residue" evidence="1">
    <location>
        <position position="128"/>
    </location>
</feature>
<name>A0AAN7C467_9PEZI</name>
<accession>A0AAN7C467</accession>
<evidence type="ECO:0000313" key="2">
    <source>
        <dbReference type="Proteomes" id="UP001303760"/>
    </source>
</evidence>
<comment type="caution">
    <text evidence="1">The sequence shown here is derived from an EMBL/GenBank/DDBJ whole genome shotgun (WGS) entry which is preliminary data.</text>
</comment>
<dbReference type="EMBL" id="MU860314">
    <property type="protein sequence ID" value="KAK4234915.1"/>
    <property type="molecule type" value="Genomic_DNA"/>
</dbReference>
<reference evidence="1" key="2">
    <citation type="submission" date="2023-05" db="EMBL/GenBank/DDBJ databases">
        <authorList>
            <consortium name="Lawrence Berkeley National Laboratory"/>
            <person name="Steindorff A."/>
            <person name="Hensen N."/>
            <person name="Bonometti L."/>
            <person name="Westerberg I."/>
            <person name="Brannstrom I.O."/>
            <person name="Guillou S."/>
            <person name="Cros-Aarteil S."/>
            <person name="Calhoun S."/>
            <person name="Haridas S."/>
            <person name="Kuo A."/>
            <person name="Mondo S."/>
            <person name="Pangilinan J."/>
            <person name="Riley R."/>
            <person name="Labutti K."/>
            <person name="Andreopoulos B."/>
            <person name="Lipzen A."/>
            <person name="Chen C."/>
            <person name="Yanf M."/>
            <person name="Daum C."/>
            <person name="Ng V."/>
            <person name="Clum A."/>
            <person name="Ohm R."/>
            <person name="Martin F."/>
            <person name="Silar P."/>
            <person name="Natvig D."/>
            <person name="Lalanne C."/>
            <person name="Gautier V."/>
            <person name="Ament-Velasquez S.L."/>
            <person name="Kruys A."/>
            <person name="Hutchinson M.I."/>
            <person name="Powell A.J."/>
            <person name="Barry K."/>
            <person name="Miller A.N."/>
            <person name="Grigoriev I.V."/>
            <person name="Debuchy R."/>
            <person name="Gladieux P."/>
            <person name="Thoren M.H."/>
            <person name="Johannesson H."/>
        </authorList>
    </citation>
    <scope>NUCLEOTIDE SEQUENCE</scope>
    <source>
        <strain evidence="1">CBS 532.94</strain>
    </source>
</reference>
<proteinExistence type="predicted"/>